<accession>A0A1G8M8I9</accession>
<dbReference type="Gene3D" id="3.40.50.300">
    <property type="entry name" value="P-loop containing nucleotide triphosphate hydrolases"/>
    <property type="match status" value="1"/>
</dbReference>
<dbReference type="STRING" id="83767.SAMN05660652_03789"/>
<reference evidence="2 3" key="1">
    <citation type="submission" date="2016-10" db="EMBL/GenBank/DDBJ databases">
        <authorList>
            <person name="de Groot N.N."/>
        </authorList>
    </citation>
    <scope>NUCLEOTIDE SEQUENCE [LARGE SCALE GENOMIC DNA]</scope>
    <source>
        <strain evidence="2 3">DSM 5885</strain>
    </source>
</reference>
<organism evidence="2 3">
    <name type="scientific">Propionivibrio dicarboxylicus</name>
    <dbReference type="NCBI Taxonomy" id="83767"/>
    <lineage>
        <taxon>Bacteria</taxon>
        <taxon>Pseudomonadati</taxon>
        <taxon>Pseudomonadota</taxon>
        <taxon>Betaproteobacteria</taxon>
        <taxon>Rhodocyclales</taxon>
        <taxon>Rhodocyclaceae</taxon>
        <taxon>Propionivibrio</taxon>
    </lineage>
</organism>
<evidence type="ECO:0000259" key="1">
    <source>
        <dbReference type="Pfam" id="PF22688"/>
    </source>
</evidence>
<dbReference type="PANTHER" id="PTHR30050:SF5">
    <property type="entry name" value="DNAA REGULATORY INACTIVATOR HDA"/>
    <property type="match status" value="1"/>
</dbReference>
<dbReference type="RefSeq" id="WP_091940137.1">
    <property type="nucleotide sequence ID" value="NZ_FNCY01000024.1"/>
</dbReference>
<dbReference type="GO" id="GO:0003688">
    <property type="term" value="F:DNA replication origin binding"/>
    <property type="evidence" value="ECO:0007669"/>
    <property type="project" value="TreeGrafter"/>
</dbReference>
<dbReference type="SUPFAM" id="SSF52540">
    <property type="entry name" value="P-loop containing nucleoside triphosphate hydrolases"/>
    <property type="match status" value="1"/>
</dbReference>
<evidence type="ECO:0000313" key="3">
    <source>
        <dbReference type="Proteomes" id="UP000198607"/>
    </source>
</evidence>
<name>A0A1G8M8I9_9RHOO</name>
<dbReference type="EMBL" id="FNCY01000024">
    <property type="protein sequence ID" value="SDI64195.1"/>
    <property type="molecule type" value="Genomic_DNA"/>
</dbReference>
<keyword evidence="3" id="KW-1185">Reference proteome</keyword>
<gene>
    <name evidence="2" type="ORF">SAMN05660652_03789</name>
</gene>
<evidence type="ECO:0000313" key="2">
    <source>
        <dbReference type="EMBL" id="SDI64195.1"/>
    </source>
</evidence>
<dbReference type="PANTHER" id="PTHR30050">
    <property type="entry name" value="CHROMOSOMAL REPLICATION INITIATOR PROTEIN DNAA"/>
    <property type="match status" value="1"/>
</dbReference>
<dbReference type="OrthoDB" id="9784878at2"/>
<dbReference type="InterPro" id="IPR055199">
    <property type="entry name" value="Hda_lid"/>
</dbReference>
<dbReference type="Pfam" id="PF22688">
    <property type="entry name" value="Hda_lid"/>
    <property type="match status" value="1"/>
</dbReference>
<dbReference type="GO" id="GO:0032297">
    <property type="term" value="P:negative regulation of DNA-templated DNA replication initiation"/>
    <property type="evidence" value="ECO:0007669"/>
    <property type="project" value="InterPro"/>
</dbReference>
<dbReference type="InterPro" id="IPR017788">
    <property type="entry name" value="Hda"/>
</dbReference>
<dbReference type="Proteomes" id="UP000198607">
    <property type="component" value="Unassembled WGS sequence"/>
</dbReference>
<dbReference type="GO" id="GO:0005886">
    <property type="term" value="C:plasma membrane"/>
    <property type="evidence" value="ECO:0007669"/>
    <property type="project" value="TreeGrafter"/>
</dbReference>
<feature type="domain" description="Hda lid" evidence="1">
    <location>
        <begin position="152"/>
        <end position="216"/>
    </location>
</feature>
<proteinExistence type="predicted"/>
<dbReference type="InterPro" id="IPR027417">
    <property type="entry name" value="P-loop_NTPase"/>
</dbReference>
<dbReference type="Gene3D" id="1.10.8.60">
    <property type="match status" value="1"/>
</dbReference>
<dbReference type="GO" id="GO:0006270">
    <property type="term" value="P:DNA replication initiation"/>
    <property type="evidence" value="ECO:0007669"/>
    <property type="project" value="TreeGrafter"/>
</dbReference>
<protein>
    <submittedName>
        <fullName evidence="2">Regulatory inactivation of DnaA Hda protein</fullName>
    </submittedName>
</protein>
<dbReference type="AlphaFoldDB" id="A0A1G8M8I9"/>
<dbReference type="NCBIfam" id="TIGR03420">
    <property type="entry name" value="DnaA_homol_Hda"/>
    <property type="match status" value="1"/>
</dbReference>
<sequence length="225" mass="24459">MRQLLLDLLPEAPPSLDNFVVGGNGEAVTGLAAWLAPDNHETSLLFWGEAASGKTHLLRACGMPYCDAAADPDLTAVAPLEDDDSDCLAVDHIEALSLGGQIALFNLFNRRRAAGKHLLTAASQPPIGLRLREDLRTRLGSGLIYRLQPLTDDEKIAALSAQALARGMRLPKEAFTYLLARAPRDMRSLSALLAALDRFSLEHQRPITLPLLREVLHAAPETERC</sequence>